<protein>
    <submittedName>
        <fullName evidence="2">AraC family transcriptional regulator</fullName>
    </submittedName>
</protein>
<dbReference type="AlphaFoldDB" id="A0A0N5AP91"/>
<evidence type="ECO:0000313" key="1">
    <source>
        <dbReference type="Proteomes" id="UP000046393"/>
    </source>
</evidence>
<keyword evidence="1" id="KW-1185">Reference proteome</keyword>
<accession>A0A0N5AP91</accession>
<organism evidence="1 2">
    <name type="scientific">Syphacia muris</name>
    <dbReference type="NCBI Taxonomy" id="451379"/>
    <lineage>
        <taxon>Eukaryota</taxon>
        <taxon>Metazoa</taxon>
        <taxon>Ecdysozoa</taxon>
        <taxon>Nematoda</taxon>
        <taxon>Chromadorea</taxon>
        <taxon>Rhabditida</taxon>
        <taxon>Spirurina</taxon>
        <taxon>Oxyuridomorpha</taxon>
        <taxon>Oxyuroidea</taxon>
        <taxon>Oxyuridae</taxon>
        <taxon>Syphacia</taxon>
    </lineage>
</organism>
<dbReference type="WBParaSite" id="SMUV_0000645901-mRNA-1">
    <property type="protein sequence ID" value="SMUV_0000645901-mRNA-1"/>
    <property type="gene ID" value="SMUV_0000645901"/>
</dbReference>
<name>A0A0N5AP91_9BILA</name>
<dbReference type="Proteomes" id="UP000046393">
    <property type="component" value="Unplaced"/>
</dbReference>
<proteinExistence type="predicted"/>
<reference evidence="2" key="1">
    <citation type="submission" date="2017-02" db="UniProtKB">
        <authorList>
            <consortium name="WormBaseParasite"/>
        </authorList>
    </citation>
    <scope>IDENTIFICATION</scope>
</reference>
<evidence type="ECO:0000313" key="2">
    <source>
        <dbReference type="WBParaSite" id="SMUV_0000645901-mRNA-1"/>
    </source>
</evidence>
<sequence>MAGNSALNRLLVKGSCINSIRLIIDYPETFRLSPAKDVFEDFDPLIWIGFRTDSTVSMKHYSFTKLIEQRVI</sequence>